<dbReference type="PANTHER" id="PTHR37469:SF2">
    <property type="entry name" value="CELLOBIONIC ACID PHOSPHORYLASE"/>
    <property type="match status" value="1"/>
</dbReference>
<gene>
    <name evidence="5" type="ORF">GM661_04220</name>
</gene>
<dbReference type="InterPro" id="IPR052047">
    <property type="entry name" value="GH94_Enzymes"/>
</dbReference>
<dbReference type="Proteomes" id="UP000665020">
    <property type="component" value="Chromosome"/>
</dbReference>
<dbReference type="RefSeq" id="WP_230868883.1">
    <property type="nucleotide sequence ID" value="NZ_CP046640.1"/>
</dbReference>
<evidence type="ECO:0000259" key="4">
    <source>
        <dbReference type="Pfam" id="PF17167"/>
    </source>
</evidence>
<accession>A0A8A7KCV7</accession>
<dbReference type="InterPro" id="IPR012341">
    <property type="entry name" value="6hp_glycosidase-like_sf"/>
</dbReference>
<dbReference type="EMBL" id="CP046640">
    <property type="protein sequence ID" value="QTL97239.1"/>
    <property type="molecule type" value="Genomic_DNA"/>
</dbReference>
<dbReference type="Gene3D" id="2.70.98.40">
    <property type="entry name" value="Glycoside hydrolase, family 65, N-terminal domain"/>
    <property type="match status" value="1"/>
</dbReference>
<name>A0A8A7KCV7_9FIRM</name>
<keyword evidence="2" id="KW-0808">Transferase</keyword>
<proteinExistence type="predicted"/>
<dbReference type="CDD" id="cd11749">
    <property type="entry name" value="GH94N_LBP_like"/>
    <property type="match status" value="1"/>
</dbReference>
<dbReference type="PANTHER" id="PTHR37469">
    <property type="entry name" value="CELLOBIONIC ACID PHOSPHORYLASE-RELATED"/>
    <property type="match status" value="1"/>
</dbReference>
<feature type="domain" description="Glycosyl hydrolase 94 supersandwich" evidence="3">
    <location>
        <begin position="100"/>
        <end position="306"/>
    </location>
</feature>
<dbReference type="GO" id="GO:0016757">
    <property type="term" value="F:glycosyltransferase activity"/>
    <property type="evidence" value="ECO:0007669"/>
    <property type="project" value="UniProtKB-KW"/>
</dbReference>
<dbReference type="InterPro" id="IPR037018">
    <property type="entry name" value="GH65_N"/>
</dbReference>
<keyword evidence="6" id="KW-1185">Reference proteome</keyword>
<evidence type="ECO:0000313" key="6">
    <source>
        <dbReference type="Proteomes" id="UP000665020"/>
    </source>
</evidence>
<dbReference type="InterPro" id="IPR033432">
    <property type="entry name" value="GH94_catalytic"/>
</dbReference>
<evidence type="ECO:0000259" key="3">
    <source>
        <dbReference type="Pfam" id="PF06165"/>
    </source>
</evidence>
<keyword evidence="1" id="KW-0328">Glycosyltransferase</keyword>
<feature type="domain" description="Glycosyl hydrolase 94 catalytic" evidence="4">
    <location>
        <begin position="617"/>
        <end position="811"/>
    </location>
</feature>
<evidence type="ECO:0000256" key="2">
    <source>
        <dbReference type="ARBA" id="ARBA00022679"/>
    </source>
</evidence>
<dbReference type="GO" id="GO:0030246">
    <property type="term" value="F:carbohydrate binding"/>
    <property type="evidence" value="ECO:0007669"/>
    <property type="project" value="InterPro"/>
</dbReference>
<dbReference type="KEGG" id="ifn:GM661_04220"/>
<dbReference type="Gene3D" id="1.50.10.10">
    <property type="match status" value="1"/>
</dbReference>
<dbReference type="SUPFAM" id="SSF74650">
    <property type="entry name" value="Galactose mutarotase-like"/>
    <property type="match status" value="1"/>
</dbReference>
<dbReference type="Pfam" id="PF17167">
    <property type="entry name" value="Glyco_hydro_94"/>
    <property type="match status" value="2"/>
</dbReference>
<reference evidence="5" key="1">
    <citation type="submission" date="2019-12" db="EMBL/GenBank/DDBJ databases">
        <authorList>
            <person name="zhang j."/>
            <person name="sun C.M."/>
        </authorList>
    </citation>
    <scope>NUCLEOTIDE SEQUENCE</scope>
    <source>
        <strain evidence="5">NS-1</strain>
    </source>
</reference>
<dbReference type="InterPro" id="IPR008928">
    <property type="entry name" value="6-hairpin_glycosidase_sf"/>
</dbReference>
<dbReference type="InterPro" id="IPR010383">
    <property type="entry name" value="Glyco_hydrolase_94_b-supersand"/>
</dbReference>
<dbReference type="InterPro" id="IPR011013">
    <property type="entry name" value="Gal_mutarotase_sf_dom"/>
</dbReference>
<evidence type="ECO:0000256" key="1">
    <source>
        <dbReference type="ARBA" id="ARBA00022676"/>
    </source>
</evidence>
<dbReference type="Pfam" id="PF06165">
    <property type="entry name" value="GH94_b-supersand"/>
    <property type="match status" value="1"/>
</dbReference>
<sequence>MTWMFTDNNGTFNLKQADEISCLYFPLANESGMMSAVTPSLNGDIKTGQNSFLLQPVSAEDLHNNRSNRNFWLNIKGYGPWSATGNSARQISSKYSKKSDETVELEAGFLWHKVIRENRQINIRSEITNFVPVDDDQLELMKVTIFNIGKEKIELTATAAIPIFGRSADNLRDHRHVTSLLNHIKTNNYGVIVKPTLSFDERGHKRNYTSYAVLGSGPDNSNPIGFCPVLQDFIGEGGTLDWPRTIVEGNSDYVKSGFEYDGYESMGALRFKEEELEPGDFISYIIVMAIDQTGNNMDKYIEKYCSKKSFDRKLAENKEYWQSKLNQLTFYTGDHNFDNWMKWVTLQPILRRIYGCSFLPYHDYGRGGRGWRDLWQDCLALLLMDDENVHDLLYNNFAGVRIDGSNATIIGNEPGEFIADRNNISRLWIDHGAWPLQTTSLYINMTGNLRFLLEKQTYFKDGIISFARERDEYWNIDMGNKLKTKEGKIYQGSILEHILLENLTAFFNVGENNNLRLEDADWNDGLDMASEKGESVAFTAFYAGNLLEIVRLLEKLRDQEGITEVELLEEINVLLDSLNDSLNYGNVEEKNKTLAKYFNSCKHNISGNMLSIPINELIKDIKCKAEWVVEHFRKEEWIGDKNGYEWFNGYYDNNGQRVDGVGPVETRMTLTGQVFSTMFDIATEKQIEKITLAADKYLFDKKVGGYRLNTEFKDKELQLGRCFEFAYGHKENGAMFSHMSVMYAKALYQRDFVKEGYKVWNTIYQHCLDFEKSRIYPGIPEYINSRGRGMYTYLTGSASWLLLTMVTEVFGIKGFLGSLKIEPKLQKEQFDQDGKASININFAGNKLKVEYINTNKLDCGEYEIKKVTMNGREITPHETGSYVVIDKGDLQISDENIIIVKLG</sequence>
<dbReference type="SUPFAM" id="SSF48208">
    <property type="entry name" value="Six-hairpin glycosidases"/>
    <property type="match status" value="1"/>
</dbReference>
<evidence type="ECO:0000313" key="5">
    <source>
        <dbReference type="EMBL" id="QTL97239.1"/>
    </source>
</evidence>
<dbReference type="GO" id="GO:0005975">
    <property type="term" value="P:carbohydrate metabolic process"/>
    <property type="evidence" value="ECO:0007669"/>
    <property type="project" value="InterPro"/>
</dbReference>
<feature type="domain" description="Glycosyl hydrolase 94 catalytic" evidence="4">
    <location>
        <begin position="320"/>
        <end position="564"/>
    </location>
</feature>
<dbReference type="AlphaFoldDB" id="A0A8A7KCV7"/>
<protein>
    <submittedName>
        <fullName evidence="5">Cellobiose phosphorylase</fullName>
    </submittedName>
</protein>
<organism evidence="5 6">
    <name type="scientific">Iocasia fonsfrigidae</name>
    <dbReference type="NCBI Taxonomy" id="2682810"/>
    <lineage>
        <taxon>Bacteria</taxon>
        <taxon>Bacillati</taxon>
        <taxon>Bacillota</taxon>
        <taxon>Clostridia</taxon>
        <taxon>Halanaerobiales</taxon>
        <taxon>Halanaerobiaceae</taxon>
        <taxon>Iocasia</taxon>
    </lineage>
</organism>